<dbReference type="SUPFAM" id="SSF90229">
    <property type="entry name" value="CCCH zinc finger"/>
    <property type="match status" value="1"/>
</dbReference>
<dbReference type="CDD" id="cd17936">
    <property type="entry name" value="EEXXEc_NFX1"/>
    <property type="match status" value="1"/>
</dbReference>
<protein>
    <recommendedName>
        <fullName evidence="6">C3H1-type domain-containing protein</fullName>
    </recommendedName>
</protein>
<dbReference type="Pfam" id="PF13086">
    <property type="entry name" value="AAA_11"/>
    <property type="match status" value="1"/>
</dbReference>
<keyword evidence="3" id="KW-0347">Helicase</keyword>
<dbReference type="InterPro" id="IPR047187">
    <property type="entry name" value="SF1_C_Upf1"/>
</dbReference>
<dbReference type="CDD" id="cd18808">
    <property type="entry name" value="SF1_C_Upf1"/>
    <property type="match status" value="1"/>
</dbReference>
<dbReference type="PANTHER" id="PTHR10887:SF445">
    <property type="entry name" value="NFX1-TYPE ZINC FINGER-CONTAINING PROTEIN 1"/>
    <property type="match status" value="1"/>
</dbReference>
<dbReference type="SUPFAM" id="SSF52540">
    <property type="entry name" value="P-loop containing nucleoside triphosphate hydrolases"/>
    <property type="match status" value="1"/>
</dbReference>
<evidence type="ECO:0000259" key="6">
    <source>
        <dbReference type="PROSITE" id="PS50103"/>
    </source>
</evidence>
<feature type="domain" description="C3H1-type" evidence="6">
    <location>
        <begin position="1"/>
        <end position="28"/>
    </location>
</feature>
<dbReference type="InterPro" id="IPR041367">
    <property type="entry name" value="Znf-CCCH_4"/>
</dbReference>
<dbReference type="PANTHER" id="PTHR10887">
    <property type="entry name" value="DNA2/NAM7 HELICASE FAMILY"/>
    <property type="match status" value="1"/>
</dbReference>
<keyword evidence="1 5" id="KW-0479">Metal-binding</keyword>
<feature type="zinc finger region" description="C3H1-type" evidence="5">
    <location>
        <begin position="1"/>
        <end position="28"/>
    </location>
</feature>
<dbReference type="STRING" id="1507870.A0A1V8SYK6"/>
<dbReference type="InterPro" id="IPR000571">
    <property type="entry name" value="Znf_CCCH"/>
</dbReference>
<dbReference type="InterPro" id="IPR045055">
    <property type="entry name" value="DNA2/NAM7-like"/>
</dbReference>
<keyword evidence="8" id="KW-1185">Reference proteome</keyword>
<dbReference type="GO" id="GO:0008270">
    <property type="term" value="F:zinc ion binding"/>
    <property type="evidence" value="ECO:0007669"/>
    <property type="project" value="UniProtKB-KW"/>
</dbReference>
<dbReference type="InterPro" id="IPR041679">
    <property type="entry name" value="DNA2/NAM7-like_C"/>
</dbReference>
<reference evidence="8" key="1">
    <citation type="submission" date="2017-03" db="EMBL/GenBank/DDBJ databases">
        <title>Genomes of endolithic fungi from Antarctica.</title>
        <authorList>
            <person name="Coleine C."/>
            <person name="Masonjones S."/>
            <person name="Stajich J.E."/>
        </authorList>
    </citation>
    <scope>NUCLEOTIDE SEQUENCE [LARGE SCALE GENOMIC DNA]</scope>
    <source>
        <strain evidence="8">CCFEE 5527</strain>
    </source>
</reference>
<dbReference type="FunFam" id="3.40.50.300:FF:001660">
    <property type="entry name" value="NF-X1 finger and helicase protein, putative"/>
    <property type="match status" value="1"/>
</dbReference>
<dbReference type="PROSITE" id="PS50103">
    <property type="entry name" value="ZF_C3H1"/>
    <property type="match status" value="1"/>
</dbReference>
<sequence>MASPTVCRDFLQGRCTYGARCRFQHSEEGGAEDTSNRPGVSSATDYATLVRWRYHIPNTPARIKQARPLHHGFAKFIQDALGLVKGGVETMQEIITLLAGEGGLARLGELLDANMAAMNDKTLQPIWTGQLLPLLQLLAHDSVLSSGVVETHYATILNYTYSINGKRALTVFRTAIRCLNWAEESPASVEPVVVVLTEIFEVVPSAQVNDELRALAEAISALADKRKLSGRPHTQHIRLRRRLGLGAAIEQVTSKTYGREVPLKPSFVVAHDRPGSLSTLGLRHDNDSENIEDIQILPTWGEIVSDRSEYLPQDDPSLWHKPGVQGLLDRQFRLIREDTVGQLRDAIQTGLQRLQQPQLLPVKPRNGTHTNTYHDVHLAAVEFDTNKGLLCVLAFEHPRAIRDASNKKRQEWWAESRRLEHDALLGLVGSDGTVVFVTVHAPMVSQSWRNGKEDKRPIDEKYSRWRGHEAYVIVQLVDRANENDIEDLLHRFGHHTEGAAYHRFSFIEFPKILLAAFKPTLEALRRTARSSILPFSALIAPEPGTPPAQVGLPAYARTVDYRFDLSILSNNEDEIEFDPHNPMIAEELTSKTHLDHGQAQAMIASLMNELALVQGPPGTGKSYTGLALTKTLLANREAADMGPIVIVTYTNHALDQTLEHLVEAGVEQIIRIGGQSKSECLASINIRVIADRYSPTKAERLSRKTTSAEMQDLTPMITAALEQYSRSLTTEGVVAYLKEHYAAYHSQLCPDLVDQEGFQVVSHHQKGIHAWLTGTARGSYDSEDPFTWDQAQRQSAFKEWSNECSMEAKIDLLANMQAYDVVKTKHDQTKGEITLRALNDAHIIGVTTTGLAQNLHILKRLNAKVLIVEEAGEVLEAHLLTALLPSIEHAILIGDHKQLRPKVANYAFDCENPYPIVKLNVSLLERLILPQQADIPPLPHVTLDVQRRMHPSIARLVRETVYPDLHDDSSVEGYPEVSGMRRRLFWLEHSELEDGQQLAGTAPALPGTPGTVGPEAATEVAADSTTHTNEHEVNMVLALVRHLIRQGVYRPDDIAVLTPYVGQLRKIRKELAKFTEVVLSDVDEDELQRDGEDDGDNFEAPPRSTVAKSTLLKALRLATVDNFQGEEAKIVIISLVRSNFMRRPGFLSQPNRANVLLSRAKHGMFIIGNPETFAGSQIWRDVMHMLDEEGNIGPAFELCCPRHPDTFLTATMPDDFICTTDEIKTMRADLLNMTKYGDIDLDLQPCIFTPCTHVFTAKSLDDFMGMSARYDLDPVSGVPIALKTNSVPFSINAAQGCPDCETQANLLDTRQDASLGEDDIVLLGNGGGRFKLLKQLKSTRRYYELAEIRTQAREFLVKAATDELPFERVYNMVESIRRKRGSRPDSANVPKFEGITLQTRGEVLASALVLRCDVIAMSDLVSVWYNDKTASLYIDLATDRRACETVIELAKSTNQPVHEAEGHIFWATFAVLDSQVTKVADSPISTQARQLLRDAGLEATKVKGSQKTTTASQALRDAAEKHLDRAQELCNQYPDQTQRLSDELDDAILMLNVSDFQGSTRMTAAVKGHEVRGTGRWGTRRRYDGALEMKEMVMGV</sequence>
<dbReference type="SMART" id="SM00356">
    <property type="entry name" value="ZnF_C3H1"/>
    <property type="match status" value="1"/>
</dbReference>
<proteinExistence type="predicted"/>
<comment type="caution">
    <text evidence="7">The sequence shown here is derived from an EMBL/GenBank/DDBJ whole genome shotgun (WGS) entry which is preliminary data.</text>
</comment>
<dbReference type="Pfam" id="PF18044">
    <property type="entry name" value="zf-CCCH_4"/>
    <property type="match status" value="1"/>
</dbReference>
<evidence type="ECO:0000256" key="5">
    <source>
        <dbReference type="PROSITE-ProRule" id="PRU00723"/>
    </source>
</evidence>
<keyword evidence="2 5" id="KW-0863">Zinc-finger</keyword>
<evidence type="ECO:0000313" key="8">
    <source>
        <dbReference type="Proteomes" id="UP000192596"/>
    </source>
</evidence>
<dbReference type="Gene3D" id="3.30.1370.210">
    <property type="match status" value="1"/>
</dbReference>
<dbReference type="InterPro" id="IPR036855">
    <property type="entry name" value="Znf_CCCH_sf"/>
</dbReference>
<evidence type="ECO:0000256" key="1">
    <source>
        <dbReference type="ARBA" id="ARBA00022723"/>
    </source>
</evidence>
<gene>
    <name evidence="7" type="ORF">B0A48_10635</name>
</gene>
<dbReference type="GO" id="GO:0031048">
    <property type="term" value="P:regulatory ncRNA-mediated heterochromatin formation"/>
    <property type="evidence" value="ECO:0007669"/>
    <property type="project" value="TreeGrafter"/>
</dbReference>
<dbReference type="GO" id="GO:0031380">
    <property type="term" value="C:nuclear RNA-directed RNA polymerase complex"/>
    <property type="evidence" value="ECO:0007669"/>
    <property type="project" value="TreeGrafter"/>
</dbReference>
<keyword evidence="4 5" id="KW-0862">Zinc</keyword>
<accession>A0A1V8SYK6</accession>
<organism evidence="7 8">
    <name type="scientific">Cryoendolithus antarcticus</name>
    <dbReference type="NCBI Taxonomy" id="1507870"/>
    <lineage>
        <taxon>Eukaryota</taxon>
        <taxon>Fungi</taxon>
        <taxon>Dikarya</taxon>
        <taxon>Ascomycota</taxon>
        <taxon>Pezizomycotina</taxon>
        <taxon>Dothideomycetes</taxon>
        <taxon>Dothideomycetidae</taxon>
        <taxon>Cladosporiales</taxon>
        <taxon>Cladosporiaceae</taxon>
        <taxon>Cryoendolithus</taxon>
    </lineage>
</organism>
<evidence type="ECO:0000256" key="3">
    <source>
        <dbReference type="ARBA" id="ARBA00022806"/>
    </source>
</evidence>
<dbReference type="EMBL" id="NAJO01000023">
    <property type="protein sequence ID" value="OQO03992.1"/>
    <property type="molecule type" value="Genomic_DNA"/>
</dbReference>
<dbReference type="InterPro" id="IPR027417">
    <property type="entry name" value="P-loop_NTPase"/>
</dbReference>
<dbReference type="InParanoid" id="A0A1V8SYK6"/>
<dbReference type="Proteomes" id="UP000192596">
    <property type="component" value="Unassembled WGS sequence"/>
</dbReference>
<keyword evidence="3" id="KW-0067">ATP-binding</keyword>
<dbReference type="InterPro" id="IPR041677">
    <property type="entry name" value="DNA2/NAM7_AAA_11"/>
</dbReference>
<keyword evidence="3" id="KW-0378">Hydrolase</keyword>
<name>A0A1V8SYK6_9PEZI</name>
<dbReference type="GO" id="GO:0004386">
    <property type="term" value="F:helicase activity"/>
    <property type="evidence" value="ECO:0007669"/>
    <property type="project" value="InterPro"/>
</dbReference>
<keyword evidence="3" id="KW-0547">Nucleotide-binding</keyword>
<evidence type="ECO:0000313" key="7">
    <source>
        <dbReference type="EMBL" id="OQO03992.1"/>
    </source>
</evidence>
<dbReference type="Gene3D" id="3.40.50.300">
    <property type="entry name" value="P-loop containing nucleotide triphosphate hydrolases"/>
    <property type="match status" value="2"/>
</dbReference>
<evidence type="ECO:0000256" key="4">
    <source>
        <dbReference type="ARBA" id="ARBA00022833"/>
    </source>
</evidence>
<dbReference type="OrthoDB" id="2423195at2759"/>
<evidence type="ECO:0000256" key="2">
    <source>
        <dbReference type="ARBA" id="ARBA00022771"/>
    </source>
</evidence>
<dbReference type="Pfam" id="PF13087">
    <property type="entry name" value="AAA_12"/>
    <property type="match status" value="1"/>
</dbReference>